<evidence type="ECO:0000313" key="2">
    <source>
        <dbReference type="EMBL" id="AFL94735.1"/>
    </source>
</evidence>
<dbReference type="AlphaFoldDB" id="I3ZSQ1"/>
<name>I3ZSQ1_THECF</name>
<proteinExistence type="predicted"/>
<reference evidence="2 3" key="1">
    <citation type="journal article" date="2012" name="J. Bacteriol.">
        <title>Complete Genome Sequence of the Hyperthermophilic Archaeon Thermococcus sp. Strain CL1, Isolated from a Paralvinella sp. Polychaete Worm Collected from a Hydrothermal Vent.</title>
        <authorList>
            <person name="Jung J.H."/>
            <person name="Holden J.F."/>
            <person name="Seo D.H."/>
            <person name="Park K.H."/>
            <person name="Shin H."/>
            <person name="Ryu S."/>
            <person name="Lee J.H."/>
            <person name="Park C.S."/>
        </authorList>
    </citation>
    <scope>NUCLEOTIDE SEQUENCE [LARGE SCALE GENOMIC DNA]</scope>
    <source>
        <strain evidence="3">DSM 27260 / KACC 17922 / CL1</strain>
    </source>
</reference>
<accession>I3ZSQ1</accession>
<organism evidence="2 3">
    <name type="scientific">Thermococcus cleftensis (strain DSM 27260 / KACC 17922 / CL1)</name>
    <dbReference type="NCBI Taxonomy" id="163003"/>
    <lineage>
        <taxon>Archaea</taxon>
        <taxon>Methanobacteriati</taxon>
        <taxon>Methanobacteriota</taxon>
        <taxon>Thermococci</taxon>
        <taxon>Thermococcales</taxon>
        <taxon>Thermococcaceae</taxon>
        <taxon>Thermococcus</taxon>
    </lineage>
</organism>
<keyword evidence="3" id="KW-1185">Reference proteome</keyword>
<protein>
    <submittedName>
        <fullName evidence="2">Uncharacterized protein</fullName>
    </submittedName>
</protein>
<dbReference type="STRING" id="163003.CL1_0527"/>
<dbReference type="KEGG" id="thm:CL1_0527"/>
<evidence type="ECO:0000313" key="3">
    <source>
        <dbReference type="Proteomes" id="UP000006064"/>
    </source>
</evidence>
<sequence>MGDPLMAENAAKAVVDSTIDELDEKDITSLVEDVERDLEEIDELVEEEELEEVGGTGGLMSEEEFNARLDEFQERDHSLTIFANYYVKMLEKKAKEIGADIDFSIWWDVGRPSFNAGLWYMEKVEGQSLQVSGKFGLLIGAGSLLMLTWMYRKAAKEAKGRKSSGNKADLSTYAGWGHYGKDLEEEKGETGENKPVKTEAEKLREKAKPKEPEPPKSEMLAKIAKNLGS</sequence>
<dbReference type="HOGENOM" id="CLU_1207670_0_0_2"/>
<dbReference type="Proteomes" id="UP000006064">
    <property type="component" value="Chromosome"/>
</dbReference>
<gene>
    <name evidence="2" type="ORF">CL1_0527</name>
</gene>
<dbReference type="EMBL" id="CP003651">
    <property type="protein sequence ID" value="AFL94735.1"/>
    <property type="molecule type" value="Genomic_DNA"/>
</dbReference>
<feature type="region of interest" description="Disordered" evidence="1">
    <location>
        <begin position="184"/>
        <end position="229"/>
    </location>
</feature>
<evidence type="ECO:0000256" key="1">
    <source>
        <dbReference type="SAM" id="MobiDB-lite"/>
    </source>
</evidence>
<feature type="compositionally biased region" description="Basic and acidic residues" evidence="1">
    <location>
        <begin position="184"/>
        <end position="216"/>
    </location>
</feature>